<feature type="compositionally biased region" description="Low complexity" evidence="1">
    <location>
        <begin position="235"/>
        <end position="245"/>
    </location>
</feature>
<dbReference type="HOGENOM" id="CLU_569986_0_0_1"/>
<feature type="compositionally biased region" description="Polar residues" evidence="1">
    <location>
        <begin position="214"/>
        <end position="224"/>
    </location>
</feature>
<dbReference type="Proteomes" id="UP000054166">
    <property type="component" value="Unassembled WGS sequence"/>
</dbReference>
<feature type="region of interest" description="Disordered" evidence="1">
    <location>
        <begin position="361"/>
        <end position="388"/>
    </location>
</feature>
<evidence type="ECO:0000256" key="1">
    <source>
        <dbReference type="SAM" id="MobiDB-lite"/>
    </source>
</evidence>
<accession>A0A0C3GG87</accession>
<protein>
    <submittedName>
        <fullName evidence="2">Uncharacterized protein</fullName>
    </submittedName>
</protein>
<dbReference type="InParanoid" id="A0A0C3GG87"/>
<reference evidence="2 3" key="1">
    <citation type="submission" date="2014-04" db="EMBL/GenBank/DDBJ databases">
        <authorList>
            <consortium name="DOE Joint Genome Institute"/>
            <person name="Kuo A."/>
            <person name="Tarkka M."/>
            <person name="Buscot F."/>
            <person name="Kohler A."/>
            <person name="Nagy L.G."/>
            <person name="Floudas D."/>
            <person name="Copeland A."/>
            <person name="Barry K.W."/>
            <person name="Cichocki N."/>
            <person name="Veneault-Fourrey C."/>
            <person name="LaButti K."/>
            <person name="Lindquist E.A."/>
            <person name="Lipzen A."/>
            <person name="Lundell T."/>
            <person name="Morin E."/>
            <person name="Murat C."/>
            <person name="Sun H."/>
            <person name="Tunlid A."/>
            <person name="Henrissat B."/>
            <person name="Grigoriev I.V."/>
            <person name="Hibbett D.S."/>
            <person name="Martin F."/>
            <person name="Nordberg H.P."/>
            <person name="Cantor M.N."/>
            <person name="Hua S.X."/>
        </authorList>
    </citation>
    <scope>NUCLEOTIDE SEQUENCE [LARGE SCALE GENOMIC DNA]</scope>
    <source>
        <strain evidence="2 3">F 1598</strain>
    </source>
</reference>
<name>A0A0C3GG87_PILCF</name>
<evidence type="ECO:0000313" key="2">
    <source>
        <dbReference type="EMBL" id="KIM90679.1"/>
    </source>
</evidence>
<sequence>MKSVSFLRNSWKKKEGKPLASLEETVPSKRASRATLPRTHADDIQAIISSLDFPITDDDDSIRAVCQEQENEQKFNMLTARQRSRSMGAQYTSPDIVPQLLTEGDDLGSFVRRPPRKSSLAPMPDSIRYAGVERPAFFRTSSASSLQLRASRTLQPKRSMPELDIVCEDEGVELTRGDRVSKRRSRADSILLNQRFSSLPASPAPSPTPNAQSITSPENDSASPRKSRLRTEVTSSISRPSTASSLAYDKDEPENVSPLREQDDLAHISCLTPPPENARPSTAESSYSEDTLSLFPQPPPLNLRNHFAPSPVPLQFPVTPDYTPAQTPTGATFFQSSSTHHVRRASPPMSILKKPSGYFHSLPSPPITPSTSSTVSRRTSRGSFQMMSPEPVAPTLKIRNSSPHMASAKAHNAHRPTSSDSCSAYSVSSERTDYYLRKRALSRPEVATLFEAHQAETQAEMESPSLEPDCHGVQWGYAV</sequence>
<dbReference type="EMBL" id="KN832972">
    <property type="protein sequence ID" value="KIM90679.1"/>
    <property type="molecule type" value="Genomic_DNA"/>
</dbReference>
<dbReference type="OrthoDB" id="3305306at2759"/>
<feature type="region of interest" description="Disordered" evidence="1">
    <location>
        <begin position="402"/>
        <end position="424"/>
    </location>
</feature>
<proteinExistence type="predicted"/>
<feature type="compositionally biased region" description="Low complexity" evidence="1">
    <location>
        <begin position="369"/>
        <end position="383"/>
    </location>
</feature>
<keyword evidence="3" id="KW-1185">Reference proteome</keyword>
<organism evidence="2 3">
    <name type="scientific">Piloderma croceum (strain F 1598)</name>
    <dbReference type="NCBI Taxonomy" id="765440"/>
    <lineage>
        <taxon>Eukaryota</taxon>
        <taxon>Fungi</taxon>
        <taxon>Dikarya</taxon>
        <taxon>Basidiomycota</taxon>
        <taxon>Agaricomycotina</taxon>
        <taxon>Agaricomycetes</taxon>
        <taxon>Agaricomycetidae</taxon>
        <taxon>Atheliales</taxon>
        <taxon>Atheliaceae</taxon>
        <taxon>Piloderma</taxon>
    </lineage>
</organism>
<feature type="compositionally biased region" description="Polar residues" evidence="1">
    <location>
        <begin position="279"/>
        <end position="291"/>
    </location>
</feature>
<gene>
    <name evidence="2" type="ORF">PILCRDRAFT_811135</name>
</gene>
<dbReference type="AlphaFoldDB" id="A0A0C3GG87"/>
<evidence type="ECO:0000313" key="3">
    <source>
        <dbReference type="Proteomes" id="UP000054166"/>
    </source>
</evidence>
<reference evidence="3" key="2">
    <citation type="submission" date="2015-01" db="EMBL/GenBank/DDBJ databases">
        <title>Evolutionary Origins and Diversification of the Mycorrhizal Mutualists.</title>
        <authorList>
            <consortium name="DOE Joint Genome Institute"/>
            <consortium name="Mycorrhizal Genomics Consortium"/>
            <person name="Kohler A."/>
            <person name="Kuo A."/>
            <person name="Nagy L.G."/>
            <person name="Floudas D."/>
            <person name="Copeland A."/>
            <person name="Barry K.W."/>
            <person name="Cichocki N."/>
            <person name="Veneault-Fourrey C."/>
            <person name="LaButti K."/>
            <person name="Lindquist E.A."/>
            <person name="Lipzen A."/>
            <person name="Lundell T."/>
            <person name="Morin E."/>
            <person name="Murat C."/>
            <person name="Riley R."/>
            <person name="Ohm R."/>
            <person name="Sun H."/>
            <person name="Tunlid A."/>
            <person name="Henrissat B."/>
            <person name="Grigoriev I.V."/>
            <person name="Hibbett D.S."/>
            <person name="Martin F."/>
        </authorList>
    </citation>
    <scope>NUCLEOTIDE SEQUENCE [LARGE SCALE GENOMIC DNA]</scope>
    <source>
        <strain evidence="3">F 1598</strain>
    </source>
</reference>
<feature type="region of interest" description="Disordered" evidence="1">
    <location>
        <begin position="194"/>
        <end position="292"/>
    </location>
</feature>
<feature type="region of interest" description="Disordered" evidence="1">
    <location>
        <begin position="1"/>
        <end position="37"/>
    </location>
</feature>